<protein>
    <submittedName>
        <fullName evidence="1">Uncharacterized protein</fullName>
    </submittedName>
</protein>
<dbReference type="AlphaFoldDB" id="A0A7H0LPU6"/>
<dbReference type="RefSeq" id="WP_187764004.1">
    <property type="nucleotide sequence ID" value="NZ_CP061038.1"/>
</dbReference>
<proteinExistence type="predicted"/>
<keyword evidence="2" id="KW-1185">Reference proteome</keyword>
<organism evidence="1 2">
    <name type="scientific">Sphingomonas alpina</name>
    <dbReference type="NCBI Taxonomy" id="653931"/>
    <lineage>
        <taxon>Bacteria</taxon>
        <taxon>Pseudomonadati</taxon>
        <taxon>Pseudomonadota</taxon>
        <taxon>Alphaproteobacteria</taxon>
        <taxon>Sphingomonadales</taxon>
        <taxon>Sphingomonadaceae</taxon>
        <taxon>Sphingomonas</taxon>
    </lineage>
</organism>
<evidence type="ECO:0000313" key="2">
    <source>
        <dbReference type="Proteomes" id="UP000516148"/>
    </source>
</evidence>
<dbReference type="EMBL" id="CP061038">
    <property type="protein sequence ID" value="QNQ11699.1"/>
    <property type="molecule type" value="Genomic_DNA"/>
</dbReference>
<dbReference type="KEGG" id="spap:H3Z74_11510"/>
<gene>
    <name evidence="1" type="ORF">H3Z74_11510</name>
</gene>
<sequence length="117" mass="12173">MDIALHFINRSTDAGNAHIVIFQQAAAHDLDEPLAALKVIRNPGIDERHDFVAGTDAGEAIWIGAARNVCDEDLVPPELAAGGATLVSFAGIAEATIILSGGGGEPQVFSLTDIVTR</sequence>
<reference evidence="1 2" key="1">
    <citation type="submission" date="2020-09" db="EMBL/GenBank/DDBJ databases">
        <title>Sphingomonas sp., a new species isolated from pork steak.</title>
        <authorList>
            <person name="Heidler von Heilborn D."/>
        </authorList>
    </citation>
    <scope>NUCLEOTIDE SEQUENCE [LARGE SCALE GENOMIC DNA]</scope>
    <source>
        <strain evidence="2">S8-3T</strain>
    </source>
</reference>
<accession>A0A7H0LPU6</accession>
<name>A0A7H0LPU6_9SPHN</name>
<evidence type="ECO:0000313" key="1">
    <source>
        <dbReference type="EMBL" id="QNQ11699.1"/>
    </source>
</evidence>
<dbReference type="Proteomes" id="UP000516148">
    <property type="component" value="Chromosome"/>
</dbReference>